<dbReference type="eggNOG" id="ENOG50308WR">
    <property type="taxonomic scope" value="Bacteria"/>
</dbReference>
<protein>
    <recommendedName>
        <fullName evidence="3">DUF2862 domain-containing protein</fullName>
    </recommendedName>
</protein>
<dbReference type="OrthoDB" id="426811at2"/>
<dbReference type="Pfam" id="PF11061">
    <property type="entry name" value="Tsr0524-like"/>
    <property type="match status" value="1"/>
</dbReference>
<reference evidence="2" key="1">
    <citation type="journal article" date="2014" name="Sci. Data">
        <title>Genomes of diverse isolates of the marine cyanobacterium Prochlorococcus.</title>
        <authorList>
            <person name="Biller S."/>
            <person name="Berube P."/>
            <person name="Thompson J."/>
            <person name="Kelly L."/>
            <person name="Roggensack S."/>
            <person name="Awad L."/>
            <person name="Roache-Johnson K."/>
            <person name="Ding H."/>
            <person name="Giovannoni S.J."/>
            <person name="Moore L.R."/>
            <person name="Chisholm S.W."/>
        </authorList>
    </citation>
    <scope>NUCLEOTIDE SEQUENCE [LARGE SCALE GENOMIC DNA]</scope>
    <source>
        <strain evidence="2">GP2</strain>
    </source>
</reference>
<dbReference type="AlphaFoldDB" id="A0A0A1ZGH2"/>
<gene>
    <name evidence="1" type="ORF">EU91_0602</name>
</gene>
<dbReference type="InterPro" id="IPR021291">
    <property type="entry name" value="Tsr0524-like"/>
</dbReference>
<dbReference type="EMBL" id="JNAH01000003">
    <property type="protein sequence ID" value="KGF88667.1"/>
    <property type="molecule type" value="Genomic_DNA"/>
</dbReference>
<proteinExistence type="predicted"/>
<name>A0A0A1ZGH2_PROMR</name>
<comment type="caution">
    <text evidence="1">The sequence shown here is derived from an EMBL/GenBank/DDBJ whole genome shotgun (WGS) entry which is preliminary data.</text>
</comment>
<accession>A0A0A1ZGH2</accession>
<evidence type="ECO:0000313" key="1">
    <source>
        <dbReference type="EMBL" id="KGF88667.1"/>
    </source>
</evidence>
<evidence type="ECO:0000313" key="2">
    <source>
        <dbReference type="Proteomes" id="UP000030598"/>
    </source>
</evidence>
<dbReference type="STRING" id="59925.EU91_0602"/>
<dbReference type="RefSeq" id="WP_011375988.1">
    <property type="nucleotide sequence ID" value="NZ_CP138934.1"/>
</dbReference>
<evidence type="ECO:0008006" key="3">
    <source>
        <dbReference type="Google" id="ProtNLM"/>
    </source>
</evidence>
<sequence length="74" mass="8290">MAETKLLPKIGSKIKININKVKDRLPAKLIDQISSNPKAVITGYKMTDGRSIGITAKFQNGEQNWFFPEEIEKG</sequence>
<organism evidence="1 2">
    <name type="scientific">Prochlorococcus marinus str. GP2</name>
    <dbReference type="NCBI Taxonomy" id="59925"/>
    <lineage>
        <taxon>Bacteria</taxon>
        <taxon>Bacillati</taxon>
        <taxon>Cyanobacteriota</taxon>
        <taxon>Cyanophyceae</taxon>
        <taxon>Synechococcales</taxon>
        <taxon>Prochlorococcaceae</taxon>
        <taxon>Prochlorococcus</taxon>
    </lineage>
</organism>
<dbReference type="Proteomes" id="UP000030598">
    <property type="component" value="Unassembled WGS sequence"/>
</dbReference>